<keyword evidence="3" id="KW-1185">Reference proteome</keyword>
<organism evidence="2 3">
    <name type="scientific">Molorchus minor</name>
    <dbReference type="NCBI Taxonomy" id="1323400"/>
    <lineage>
        <taxon>Eukaryota</taxon>
        <taxon>Metazoa</taxon>
        <taxon>Ecdysozoa</taxon>
        <taxon>Arthropoda</taxon>
        <taxon>Hexapoda</taxon>
        <taxon>Insecta</taxon>
        <taxon>Pterygota</taxon>
        <taxon>Neoptera</taxon>
        <taxon>Endopterygota</taxon>
        <taxon>Coleoptera</taxon>
        <taxon>Polyphaga</taxon>
        <taxon>Cucujiformia</taxon>
        <taxon>Chrysomeloidea</taxon>
        <taxon>Cerambycidae</taxon>
        <taxon>Lamiinae</taxon>
        <taxon>Monochamini</taxon>
        <taxon>Molorchus</taxon>
    </lineage>
</organism>
<evidence type="ECO:0000313" key="2">
    <source>
        <dbReference type="EMBL" id="KAJ8977916.1"/>
    </source>
</evidence>
<name>A0ABQ9JI73_9CUCU</name>
<feature type="transmembrane region" description="Helical" evidence="1">
    <location>
        <begin position="48"/>
        <end position="66"/>
    </location>
</feature>
<proteinExistence type="predicted"/>
<keyword evidence="1" id="KW-1133">Transmembrane helix</keyword>
<accession>A0ABQ9JI73</accession>
<reference evidence="2" key="1">
    <citation type="journal article" date="2023" name="Insect Mol. Biol.">
        <title>Genome sequencing provides insights into the evolution of gene families encoding plant cell wall-degrading enzymes in longhorned beetles.</title>
        <authorList>
            <person name="Shin N.R."/>
            <person name="Okamura Y."/>
            <person name="Kirsch R."/>
            <person name="Pauchet Y."/>
        </authorList>
    </citation>
    <scope>NUCLEOTIDE SEQUENCE</scope>
    <source>
        <strain evidence="2">MMC_N1</strain>
    </source>
</reference>
<gene>
    <name evidence="2" type="ORF">NQ317_004912</name>
</gene>
<protein>
    <submittedName>
        <fullName evidence="2">Uncharacterized protein</fullName>
    </submittedName>
</protein>
<keyword evidence="1" id="KW-0812">Transmembrane</keyword>
<comment type="caution">
    <text evidence="2">The sequence shown here is derived from an EMBL/GenBank/DDBJ whole genome shotgun (WGS) entry which is preliminary data.</text>
</comment>
<dbReference type="Proteomes" id="UP001162164">
    <property type="component" value="Unassembled WGS sequence"/>
</dbReference>
<evidence type="ECO:0000256" key="1">
    <source>
        <dbReference type="SAM" id="Phobius"/>
    </source>
</evidence>
<keyword evidence="1" id="KW-0472">Membrane</keyword>
<sequence>MLVGFPMVEDGPFGTRHSSTDQALGCTSIEERIELGVFLLVHSLQPDVALVAPSVTAVSIPLLWLLRFF</sequence>
<dbReference type="EMBL" id="JAPWTJ010000493">
    <property type="protein sequence ID" value="KAJ8977916.1"/>
    <property type="molecule type" value="Genomic_DNA"/>
</dbReference>
<evidence type="ECO:0000313" key="3">
    <source>
        <dbReference type="Proteomes" id="UP001162164"/>
    </source>
</evidence>